<comment type="similarity">
    <text evidence="1 2">Belongs to the anti-sigma-factor antagonist family.</text>
</comment>
<keyword evidence="5" id="KW-1185">Reference proteome</keyword>
<evidence type="ECO:0000256" key="2">
    <source>
        <dbReference type="RuleBase" id="RU003749"/>
    </source>
</evidence>
<sequence length="114" mass="12289">MELEIGHSTEGEYDILAPQGEIDLASYTTLRNRIGDLISQGRANLVVDLSGTEFLDSTALGALIGGRRKAYAAGGSFAIICDSPVLLRLFTITKLDLVFTVHPSHDQWRASVGL</sequence>
<dbReference type="GO" id="GO:0043856">
    <property type="term" value="F:anti-sigma factor antagonist activity"/>
    <property type="evidence" value="ECO:0007669"/>
    <property type="project" value="InterPro"/>
</dbReference>
<dbReference type="Proteomes" id="UP000279994">
    <property type="component" value="Unassembled WGS sequence"/>
</dbReference>
<comment type="caution">
    <text evidence="4">The sequence shown here is derived from an EMBL/GenBank/DDBJ whole genome shotgun (WGS) entry which is preliminary data.</text>
</comment>
<organism evidence="4 5">
    <name type="scientific">Nocardioides pocheonensis</name>
    <dbReference type="NCBI Taxonomy" id="661485"/>
    <lineage>
        <taxon>Bacteria</taxon>
        <taxon>Bacillati</taxon>
        <taxon>Actinomycetota</taxon>
        <taxon>Actinomycetes</taxon>
        <taxon>Propionibacteriales</taxon>
        <taxon>Nocardioidaceae</taxon>
        <taxon>Nocardioides</taxon>
    </lineage>
</organism>
<feature type="domain" description="STAS" evidence="3">
    <location>
        <begin position="15"/>
        <end position="114"/>
    </location>
</feature>
<dbReference type="PANTHER" id="PTHR33495">
    <property type="entry name" value="ANTI-SIGMA FACTOR ANTAGONIST TM_1081-RELATED-RELATED"/>
    <property type="match status" value="1"/>
</dbReference>
<evidence type="ECO:0000313" key="4">
    <source>
        <dbReference type="EMBL" id="RNM14191.1"/>
    </source>
</evidence>
<dbReference type="NCBIfam" id="TIGR00377">
    <property type="entry name" value="ant_ant_sig"/>
    <property type="match status" value="1"/>
</dbReference>
<dbReference type="Gene3D" id="3.30.750.24">
    <property type="entry name" value="STAS domain"/>
    <property type="match status" value="1"/>
</dbReference>
<dbReference type="InterPro" id="IPR002645">
    <property type="entry name" value="STAS_dom"/>
</dbReference>
<dbReference type="RefSeq" id="WP_123223599.1">
    <property type="nucleotide sequence ID" value="NZ_RJSF01000040.1"/>
</dbReference>
<proteinExistence type="inferred from homology"/>
<accession>A0A3N0GP74</accession>
<dbReference type="InterPro" id="IPR036513">
    <property type="entry name" value="STAS_dom_sf"/>
</dbReference>
<dbReference type="Pfam" id="PF01740">
    <property type="entry name" value="STAS"/>
    <property type="match status" value="1"/>
</dbReference>
<dbReference type="PANTHER" id="PTHR33495:SF2">
    <property type="entry name" value="ANTI-SIGMA FACTOR ANTAGONIST TM_1081-RELATED"/>
    <property type="match status" value="1"/>
</dbReference>
<name>A0A3N0GP74_9ACTN</name>
<dbReference type="PROSITE" id="PS50801">
    <property type="entry name" value="STAS"/>
    <property type="match status" value="1"/>
</dbReference>
<gene>
    <name evidence="4" type="ORF">EFL26_14820</name>
</gene>
<evidence type="ECO:0000313" key="5">
    <source>
        <dbReference type="Proteomes" id="UP000279994"/>
    </source>
</evidence>
<dbReference type="AlphaFoldDB" id="A0A3N0GP74"/>
<protein>
    <recommendedName>
        <fullName evidence="2">Anti-sigma factor antagonist</fullName>
    </recommendedName>
</protein>
<reference evidence="4 5" key="1">
    <citation type="submission" date="2018-11" db="EMBL/GenBank/DDBJ databases">
        <authorList>
            <person name="Li F."/>
        </authorList>
    </citation>
    <scope>NUCLEOTIDE SEQUENCE [LARGE SCALE GENOMIC DNA]</scope>
    <source>
        <strain evidence="4 5">Gsoil 818</strain>
    </source>
</reference>
<evidence type="ECO:0000259" key="3">
    <source>
        <dbReference type="PROSITE" id="PS50801"/>
    </source>
</evidence>
<dbReference type="OrthoDB" id="4870156at2"/>
<dbReference type="EMBL" id="RJSF01000040">
    <property type="protein sequence ID" value="RNM14191.1"/>
    <property type="molecule type" value="Genomic_DNA"/>
</dbReference>
<dbReference type="InterPro" id="IPR003658">
    <property type="entry name" value="Anti-sigma_ant"/>
</dbReference>
<evidence type="ECO:0000256" key="1">
    <source>
        <dbReference type="ARBA" id="ARBA00009013"/>
    </source>
</evidence>
<dbReference type="SUPFAM" id="SSF52091">
    <property type="entry name" value="SpoIIaa-like"/>
    <property type="match status" value="1"/>
</dbReference>
<dbReference type="CDD" id="cd07043">
    <property type="entry name" value="STAS_anti-anti-sigma_factors"/>
    <property type="match status" value="1"/>
</dbReference>